<evidence type="ECO:0000256" key="1">
    <source>
        <dbReference type="SAM" id="MobiDB-lite"/>
    </source>
</evidence>
<dbReference type="Proteomes" id="UP000037020">
    <property type="component" value="Unassembled WGS sequence"/>
</dbReference>
<feature type="region of interest" description="Disordered" evidence="1">
    <location>
        <begin position="29"/>
        <end position="80"/>
    </location>
</feature>
<proteinExistence type="predicted"/>
<gene>
    <name evidence="3" type="ORF">ADK38_20905</name>
</gene>
<evidence type="ECO:0000313" key="3">
    <source>
        <dbReference type="EMBL" id="KOG88235.1"/>
    </source>
</evidence>
<name>A0ABR5J4A9_9ACTN</name>
<accession>A0ABR5J4A9</accession>
<evidence type="ECO:0000259" key="2">
    <source>
        <dbReference type="Pfam" id="PF11847"/>
    </source>
</evidence>
<keyword evidence="4" id="KW-1185">Reference proteome</keyword>
<sequence length="80" mass="8134">GGRIPAETPVQVQGIYPRQQAVEIYEPVGTPRPGPVTAKPVSGTAVVSGGPETLLPLSADPSLRGRPTVLTGDNHPGIGT</sequence>
<feature type="non-terminal residue" evidence="3">
    <location>
        <position position="1"/>
    </location>
</feature>
<comment type="caution">
    <text evidence="3">The sequence shown here is derived from an EMBL/GenBank/DDBJ whole genome shotgun (WGS) entry which is preliminary data.</text>
</comment>
<protein>
    <recommendedName>
        <fullName evidence="2">Alpha-(1-&gt;3)-arabinofuranosyltransferase N-terminal GT-C domain-containing protein</fullName>
    </recommendedName>
</protein>
<dbReference type="InterPro" id="IPR021798">
    <property type="entry name" value="AftD_N"/>
</dbReference>
<organism evidence="3 4">
    <name type="scientific">Streptomyces varsoviensis</name>
    <dbReference type="NCBI Taxonomy" id="67373"/>
    <lineage>
        <taxon>Bacteria</taxon>
        <taxon>Bacillati</taxon>
        <taxon>Actinomycetota</taxon>
        <taxon>Actinomycetes</taxon>
        <taxon>Kitasatosporales</taxon>
        <taxon>Streptomycetaceae</taxon>
        <taxon>Streptomyces</taxon>
    </lineage>
</organism>
<dbReference type="EMBL" id="LGUT01001784">
    <property type="protein sequence ID" value="KOG88235.1"/>
    <property type="molecule type" value="Genomic_DNA"/>
</dbReference>
<feature type="non-terminal residue" evidence="3">
    <location>
        <position position="80"/>
    </location>
</feature>
<reference evidence="3 4" key="1">
    <citation type="submission" date="2015-07" db="EMBL/GenBank/DDBJ databases">
        <authorList>
            <person name="Ju K.-S."/>
            <person name="Doroghazi J.R."/>
            <person name="Metcalf W.W."/>
        </authorList>
    </citation>
    <scope>NUCLEOTIDE SEQUENCE [LARGE SCALE GENOMIC DNA]</scope>
    <source>
        <strain evidence="3 4">NRRL B-3589</strain>
    </source>
</reference>
<evidence type="ECO:0000313" key="4">
    <source>
        <dbReference type="Proteomes" id="UP000037020"/>
    </source>
</evidence>
<feature type="domain" description="Alpha-(1-&gt;3)-arabinofuranosyltransferase N-terminal GT-C" evidence="2">
    <location>
        <begin position="7"/>
        <end position="75"/>
    </location>
</feature>
<dbReference type="Pfam" id="PF11847">
    <property type="entry name" value="GT-C_AftD"/>
    <property type="match status" value="1"/>
</dbReference>